<evidence type="ECO:0000256" key="1">
    <source>
        <dbReference type="ARBA" id="ARBA00004651"/>
    </source>
</evidence>
<feature type="transmembrane region" description="Helical" evidence="6">
    <location>
        <begin position="365"/>
        <end position="385"/>
    </location>
</feature>
<feature type="transmembrane region" description="Helical" evidence="6">
    <location>
        <begin position="167"/>
        <end position="184"/>
    </location>
</feature>
<feature type="transmembrane region" description="Helical" evidence="6">
    <location>
        <begin position="12"/>
        <end position="31"/>
    </location>
</feature>
<dbReference type="InterPro" id="IPR011701">
    <property type="entry name" value="MFS"/>
</dbReference>
<evidence type="ECO:0000256" key="5">
    <source>
        <dbReference type="ARBA" id="ARBA00023136"/>
    </source>
</evidence>
<reference evidence="8 9" key="1">
    <citation type="submission" date="2020-02" db="EMBL/GenBank/DDBJ databases">
        <authorList>
            <person name="Gao J."/>
            <person name="Sun J."/>
        </authorList>
    </citation>
    <scope>NUCLEOTIDE SEQUENCE [LARGE SCALE GENOMIC DNA]</scope>
    <source>
        <strain evidence="8 9">7124</strain>
    </source>
</reference>
<sequence>MDSGRHRRGLSSGLILMLAITSGLGVANLYYNQPLLADIGRAFSASPSEVGYVSMFTQVGYALGMLLFVPLGDIREKRKLISLLLICVALSLVGFAESRSLGWMYFASFAIGFTTVVPQIIVPLAAQLAQPEERGRVIGTVMSGLLFGILLARTVSGIVSDLFGSRSMYWIAAVCMLLLSLLMYRQLPATKSQVSSSYGALLRSMLQLARKYATLREASLIGACMFGSFSVFWTSLTFFLEGPPYHYTSSIAGLFGLVGVAGAAGAPVVGRLADKMPPYRIIGVLILLTLLSFVLFGLTGFSIAFLIAGVVILDLGIQGTQVSNQARIYAHEPAARSRINTVFMVSTFAGGSIGSTLGSFAWHTWGWTGVCLAGGGLVFAAFAVWSLHRLTGRKPQCA</sequence>
<dbReference type="AlphaFoldDB" id="A0A6M1PV30"/>
<evidence type="ECO:0000259" key="7">
    <source>
        <dbReference type="PROSITE" id="PS50850"/>
    </source>
</evidence>
<dbReference type="Proteomes" id="UP000480151">
    <property type="component" value="Unassembled WGS sequence"/>
</dbReference>
<dbReference type="SUPFAM" id="SSF103473">
    <property type="entry name" value="MFS general substrate transporter"/>
    <property type="match status" value="1"/>
</dbReference>
<evidence type="ECO:0000313" key="9">
    <source>
        <dbReference type="Proteomes" id="UP000480151"/>
    </source>
</evidence>
<feature type="transmembrane region" description="Helical" evidence="6">
    <location>
        <begin position="102"/>
        <end position="125"/>
    </location>
</feature>
<feature type="transmembrane region" description="Helical" evidence="6">
    <location>
        <begin position="80"/>
        <end position="96"/>
    </location>
</feature>
<feature type="transmembrane region" description="Helical" evidence="6">
    <location>
        <begin position="137"/>
        <end position="155"/>
    </location>
</feature>
<dbReference type="PANTHER" id="PTHR42910">
    <property type="entry name" value="TRANSPORTER SCO4007-RELATED"/>
    <property type="match status" value="1"/>
</dbReference>
<feature type="transmembrane region" description="Helical" evidence="6">
    <location>
        <begin position="220"/>
        <end position="240"/>
    </location>
</feature>
<evidence type="ECO:0000256" key="2">
    <source>
        <dbReference type="ARBA" id="ARBA00022448"/>
    </source>
</evidence>
<protein>
    <submittedName>
        <fullName evidence="8">MFS transporter</fullName>
    </submittedName>
</protein>
<comment type="caution">
    <text evidence="8">The sequence shown here is derived from an EMBL/GenBank/DDBJ whole genome shotgun (WGS) entry which is preliminary data.</text>
</comment>
<dbReference type="Pfam" id="PF07690">
    <property type="entry name" value="MFS_1"/>
    <property type="match status" value="1"/>
</dbReference>
<dbReference type="Gene3D" id="1.20.1250.20">
    <property type="entry name" value="MFS general substrate transporter like domains"/>
    <property type="match status" value="1"/>
</dbReference>
<dbReference type="PROSITE" id="PS50850">
    <property type="entry name" value="MFS"/>
    <property type="match status" value="1"/>
</dbReference>
<evidence type="ECO:0000256" key="6">
    <source>
        <dbReference type="SAM" id="Phobius"/>
    </source>
</evidence>
<dbReference type="PANTHER" id="PTHR42910:SF1">
    <property type="entry name" value="MAJOR FACILITATOR SUPERFAMILY (MFS) PROFILE DOMAIN-CONTAINING PROTEIN"/>
    <property type="match status" value="1"/>
</dbReference>
<keyword evidence="2" id="KW-0813">Transport</keyword>
<feature type="domain" description="Major facilitator superfamily (MFS) profile" evidence="7">
    <location>
        <begin position="11"/>
        <end position="392"/>
    </location>
</feature>
<gene>
    <name evidence="8" type="ORF">G5B47_16860</name>
</gene>
<evidence type="ECO:0000256" key="3">
    <source>
        <dbReference type="ARBA" id="ARBA00022692"/>
    </source>
</evidence>
<name>A0A6M1PV30_9BACL</name>
<feature type="transmembrane region" description="Helical" evidence="6">
    <location>
        <begin position="281"/>
        <end position="313"/>
    </location>
</feature>
<dbReference type="CDD" id="cd17324">
    <property type="entry name" value="MFS_NepI_like"/>
    <property type="match status" value="1"/>
</dbReference>
<dbReference type="InterPro" id="IPR036259">
    <property type="entry name" value="MFS_trans_sf"/>
</dbReference>
<dbReference type="GO" id="GO:0022857">
    <property type="term" value="F:transmembrane transporter activity"/>
    <property type="evidence" value="ECO:0007669"/>
    <property type="project" value="InterPro"/>
</dbReference>
<feature type="transmembrane region" description="Helical" evidence="6">
    <location>
        <begin position="51"/>
        <end position="68"/>
    </location>
</feature>
<evidence type="ECO:0000313" key="8">
    <source>
        <dbReference type="EMBL" id="NGM84091.1"/>
    </source>
</evidence>
<keyword evidence="5 6" id="KW-0472">Membrane</keyword>
<proteinExistence type="predicted"/>
<dbReference type="InterPro" id="IPR020846">
    <property type="entry name" value="MFS_dom"/>
</dbReference>
<dbReference type="GO" id="GO:0005886">
    <property type="term" value="C:plasma membrane"/>
    <property type="evidence" value="ECO:0007669"/>
    <property type="project" value="UniProtKB-SubCell"/>
</dbReference>
<keyword evidence="9" id="KW-1185">Reference proteome</keyword>
<keyword evidence="3 6" id="KW-0812">Transmembrane</keyword>
<accession>A0A6M1PV30</accession>
<organism evidence="8 9">
    <name type="scientific">Paenibacillus apii</name>
    <dbReference type="NCBI Taxonomy" id="1850370"/>
    <lineage>
        <taxon>Bacteria</taxon>
        <taxon>Bacillati</taxon>
        <taxon>Bacillota</taxon>
        <taxon>Bacilli</taxon>
        <taxon>Bacillales</taxon>
        <taxon>Paenibacillaceae</taxon>
        <taxon>Paenibacillus</taxon>
    </lineage>
</organism>
<keyword evidence="4 6" id="KW-1133">Transmembrane helix</keyword>
<dbReference type="EMBL" id="JAAKGU010000008">
    <property type="protein sequence ID" value="NGM84091.1"/>
    <property type="molecule type" value="Genomic_DNA"/>
</dbReference>
<feature type="transmembrane region" description="Helical" evidence="6">
    <location>
        <begin position="246"/>
        <end position="269"/>
    </location>
</feature>
<comment type="subcellular location">
    <subcellularLocation>
        <location evidence="1">Cell membrane</location>
        <topology evidence="1">Multi-pass membrane protein</topology>
    </subcellularLocation>
</comment>
<evidence type="ECO:0000256" key="4">
    <source>
        <dbReference type="ARBA" id="ARBA00022989"/>
    </source>
</evidence>